<accession>A0ABX0X5Q7</accession>
<comment type="caution">
    <text evidence="1">The sequence shown here is derived from an EMBL/GenBank/DDBJ whole genome shotgun (WGS) entry which is preliminary data.</text>
</comment>
<proteinExistence type="predicted"/>
<keyword evidence="2" id="KW-1185">Reference proteome</keyword>
<dbReference type="RefSeq" id="WP_168035359.1">
    <property type="nucleotide sequence ID" value="NZ_JAATJH010000001.1"/>
</dbReference>
<reference evidence="1 2" key="1">
    <citation type="submission" date="2020-03" db="EMBL/GenBank/DDBJ databases">
        <title>Genomic Encyclopedia of Type Strains, Phase IV (KMG-IV): sequencing the most valuable type-strain genomes for metagenomic binning, comparative biology and taxonomic classification.</title>
        <authorList>
            <person name="Goeker M."/>
        </authorList>
    </citation>
    <scope>NUCLEOTIDE SEQUENCE [LARGE SCALE GENOMIC DNA]</scope>
    <source>
        <strain evidence="1 2">DSM 105096</strain>
    </source>
</reference>
<dbReference type="Proteomes" id="UP000770785">
    <property type="component" value="Unassembled WGS sequence"/>
</dbReference>
<name>A0ABX0X5Q7_9BACT</name>
<dbReference type="EMBL" id="JAATJH010000001">
    <property type="protein sequence ID" value="NJC24535.1"/>
    <property type="molecule type" value="Genomic_DNA"/>
</dbReference>
<sequence>MKLVTLQHENNLIEVRNNFLTGVETVYFNGTRVCREFNWFTGAHRFRVRNDDTGRVDLYEVNFHTSFRKWYGVAVDIVKNGDYIHNESGHGSKTITTVVIRSNEQNTPLRADYDRQCWYGEARKAERAVYLEGDLV</sequence>
<protein>
    <submittedName>
        <fullName evidence="1">Uncharacterized protein</fullName>
    </submittedName>
</protein>
<evidence type="ECO:0000313" key="1">
    <source>
        <dbReference type="EMBL" id="NJC24535.1"/>
    </source>
</evidence>
<evidence type="ECO:0000313" key="2">
    <source>
        <dbReference type="Proteomes" id="UP000770785"/>
    </source>
</evidence>
<organism evidence="1 2">
    <name type="scientific">Neolewinella antarctica</name>
    <dbReference type="NCBI Taxonomy" id="442734"/>
    <lineage>
        <taxon>Bacteria</taxon>
        <taxon>Pseudomonadati</taxon>
        <taxon>Bacteroidota</taxon>
        <taxon>Saprospiria</taxon>
        <taxon>Saprospirales</taxon>
        <taxon>Lewinellaceae</taxon>
        <taxon>Neolewinella</taxon>
    </lineage>
</organism>
<gene>
    <name evidence="1" type="ORF">GGR27_000016</name>
</gene>